<evidence type="ECO:0000313" key="3">
    <source>
        <dbReference type="EMBL" id="KAJ8256000.1"/>
    </source>
</evidence>
<feature type="transmembrane region" description="Helical" evidence="2">
    <location>
        <begin position="103"/>
        <end position="124"/>
    </location>
</feature>
<keyword evidence="2" id="KW-1133">Transmembrane helix</keyword>
<evidence type="ECO:0008006" key="5">
    <source>
        <dbReference type="Google" id="ProtNLM"/>
    </source>
</evidence>
<evidence type="ECO:0000256" key="2">
    <source>
        <dbReference type="SAM" id="Phobius"/>
    </source>
</evidence>
<accession>A0A9Q1D1V6</accession>
<dbReference type="EMBL" id="JAFJMO010000015">
    <property type="protein sequence ID" value="KAJ8256000.1"/>
    <property type="molecule type" value="Genomic_DNA"/>
</dbReference>
<keyword evidence="2" id="KW-0472">Membrane</keyword>
<proteinExistence type="predicted"/>
<sequence>MEEGGPEHQPVAFPQQGPSVSHPPQRALPSPGVALSLLVRAGFCRVVGSVTVWSAPPGEAGPRRGPQREPPAVSGSFSVPLISPRPAADLGGGSPPQRNWKGIAIALLVILVVCSLITMSVILLTPADTSSGSDTKLTVEDLFKPEFEVHDSEPRWISGKELQVLFSSFIGSFYGAALPWRDTGK</sequence>
<dbReference type="AlphaFoldDB" id="A0A9Q1D1V6"/>
<keyword evidence="4" id="KW-1185">Reference proteome</keyword>
<keyword evidence="2" id="KW-0812">Transmembrane</keyword>
<feature type="region of interest" description="Disordered" evidence="1">
    <location>
        <begin position="1"/>
        <end position="26"/>
    </location>
</feature>
<name>A0A9Q1D1V6_CONCO</name>
<feature type="region of interest" description="Disordered" evidence="1">
    <location>
        <begin position="55"/>
        <end position="78"/>
    </location>
</feature>
<feature type="compositionally biased region" description="Low complexity" evidence="1">
    <location>
        <begin position="55"/>
        <end position="64"/>
    </location>
</feature>
<evidence type="ECO:0000313" key="4">
    <source>
        <dbReference type="Proteomes" id="UP001152803"/>
    </source>
</evidence>
<dbReference type="Proteomes" id="UP001152803">
    <property type="component" value="Unassembled WGS sequence"/>
</dbReference>
<protein>
    <recommendedName>
        <fullName evidence="5">Dipeptidyl aminopeptidase-like protein 6</fullName>
    </recommendedName>
</protein>
<evidence type="ECO:0000256" key="1">
    <source>
        <dbReference type="SAM" id="MobiDB-lite"/>
    </source>
</evidence>
<gene>
    <name evidence="3" type="ORF">COCON_G00198640</name>
</gene>
<comment type="caution">
    <text evidence="3">The sequence shown here is derived from an EMBL/GenBank/DDBJ whole genome shotgun (WGS) entry which is preliminary data.</text>
</comment>
<reference evidence="3" key="1">
    <citation type="journal article" date="2023" name="Science">
        <title>Genome structures resolve the early diversification of teleost fishes.</title>
        <authorList>
            <person name="Parey E."/>
            <person name="Louis A."/>
            <person name="Montfort J."/>
            <person name="Bouchez O."/>
            <person name="Roques C."/>
            <person name="Iampietro C."/>
            <person name="Lluch J."/>
            <person name="Castinel A."/>
            <person name="Donnadieu C."/>
            <person name="Desvignes T."/>
            <person name="Floi Bucao C."/>
            <person name="Jouanno E."/>
            <person name="Wen M."/>
            <person name="Mejri S."/>
            <person name="Dirks R."/>
            <person name="Jansen H."/>
            <person name="Henkel C."/>
            <person name="Chen W.J."/>
            <person name="Zahm M."/>
            <person name="Cabau C."/>
            <person name="Klopp C."/>
            <person name="Thompson A.W."/>
            <person name="Robinson-Rechavi M."/>
            <person name="Braasch I."/>
            <person name="Lecointre G."/>
            <person name="Bobe J."/>
            <person name="Postlethwait J.H."/>
            <person name="Berthelot C."/>
            <person name="Roest Crollius H."/>
            <person name="Guiguen Y."/>
        </authorList>
    </citation>
    <scope>NUCLEOTIDE SEQUENCE</scope>
    <source>
        <strain evidence="3">Concon-B</strain>
    </source>
</reference>
<organism evidence="3 4">
    <name type="scientific">Conger conger</name>
    <name type="common">Conger eel</name>
    <name type="synonym">Muraena conger</name>
    <dbReference type="NCBI Taxonomy" id="82655"/>
    <lineage>
        <taxon>Eukaryota</taxon>
        <taxon>Metazoa</taxon>
        <taxon>Chordata</taxon>
        <taxon>Craniata</taxon>
        <taxon>Vertebrata</taxon>
        <taxon>Euteleostomi</taxon>
        <taxon>Actinopterygii</taxon>
        <taxon>Neopterygii</taxon>
        <taxon>Teleostei</taxon>
        <taxon>Anguilliformes</taxon>
        <taxon>Congridae</taxon>
        <taxon>Conger</taxon>
    </lineage>
</organism>
<dbReference type="OrthoDB" id="16520at2759"/>